<dbReference type="AlphaFoldDB" id="A0A7S0AU92"/>
<protein>
    <submittedName>
        <fullName evidence="2">Uncharacterized protein</fullName>
    </submittedName>
</protein>
<accession>A0A7S0AU92</accession>
<feature type="region of interest" description="Disordered" evidence="1">
    <location>
        <begin position="497"/>
        <end position="538"/>
    </location>
</feature>
<evidence type="ECO:0000313" key="2">
    <source>
        <dbReference type="EMBL" id="CAD8373526.1"/>
    </source>
</evidence>
<proteinExistence type="predicted"/>
<name>A0A7S0AU92_9DINO</name>
<evidence type="ECO:0000256" key="1">
    <source>
        <dbReference type="SAM" id="MobiDB-lite"/>
    </source>
</evidence>
<organism evidence="2">
    <name type="scientific">Pyrodinium bahamense</name>
    <dbReference type="NCBI Taxonomy" id="73915"/>
    <lineage>
        <taxon>Eukaryota</taxon>
        <taxon>Sar</taxon>
        <taxon>Alveolata</taxon>
        <taxon>Dinophyceae</taxon>
        <taxon>Gonyaulacales</taxon>
        <taxon>Pyrocystaceae</taxon>
        <taxon>Pyrodinium</taxon>
    </lineage>
</organism>
<reference evidence="2" key="1">
    <citation type="submission" date="2021-01" db="EMBL/GenBank/DDBJ databases">
        <authorList>
            <person name="Corre E."/>
            <person name="Pelletier E."/>
            <person name="Niang G."/>
            <person name="Scheremetjew M."/>
            <person name="Finn R."/>
            <person name="Kale V."/>
            <person name="Holt S."/>
            <person name="Cochrane G."/>
            <person name="Meng A."/>
            <person name="Brown T."/>
            <person name="Cohen L."/>
        </authorList>
    </citation>
    <scope>NUCLEOTIDE SEQUENCE</scope>
    <source>
        <strain evidence="2">Pbaha01</strain>
    </source>
</reference>
<feature type="compositionally biased region" description="Polar residues" evidence="1">
    <location>
        <begin position="522"/>
        <end position="535"/>
    </location>
</feature>
<sequence length="676" mass="73805">MACGMSQSALRPQQLNTLQSLITKHIADPSLADFAVSNDFAITSTERGVNRWEQAHLVAALDVLNAYQSDRRARAACQVAGHYLGKRRQFTDDPRTRAVEFLKRWLRTRAADAAVGEDEVRGFCGLCRDILNHPQLFPARNPRSFLCTIAEVYEHLQWQLREVLEQDHTCAELARRVLSLSRNFLSDVVSYLLLAPTDLRQTDALPSLEIVALWQSLPDEGHPLPGRADPALQHTMRDAWRSQCGSLVAAILGTPWCVSLFKGAGADDAADSRPAGTAVSDSAVAEAAGMRPGPPAFERISEVRRQFELGELKASGLAGAFRSAGHASTRRLYVDVAQEAFDLVYLLGEVLVQFHRVSDGLGDYGMIRVAPWLHPFLETLTDKVHRVKSHLEKLNDAVEGAYVLARARGGKVEKPAPSTRMSARAHASIERAVTGRDTHVQALLQAIDELRARSSPERLPHVMEGLGDACTALRSVLTSLEFRARVGGSFPELPALGNAPAVGVEDGSRSASTEGQKAAYSSHLQLEDSTASNSEADVASIDSEAGAAPFEPAVVAPVQVLRGRLWADVHRLVSARCGSRLQRHDRRSLLISGGRFFIFEKGSVDKVKTEVDIQSGVESCRQGPGGTLSLTVHRLPDGATEEDGVTECKEYIFEFPDAQLAAAFHEELVRDRPWCS</sequence>
<gene>
    <name evidence="2" type="ORF">PBAH0796_LOCUS21406</name>
</gene>
<dbReference type="EMBL" id="HBEG01035030">
    <property type="protein sequence ID" value="CAD8373526.1"/>
    <property type="molecule type" value="Transcribed_RNA"/>
</dbReference>